<evidence type="ECO:0000256" key="4">
    <source>
        <dbReference type="ARBA" id="ARBA00022827"/>
    </source>
</evidence>
<evidence type="ECO:0000256" key="3">
    <source>
        <dbReference type="ARBA" id="ARBA00022630"/>
    </source>
</evidence>
<feature type="domain" description="FAD-dependent oxidoreductase 2 FAD-binding" evidence="8">
    <location>
        <begin position="11"/>
        <end position="217"/>
    </location>
</feature>
<dbReference type="PANTHER" id="PTHR42716:SF2">
    <property type="entry name" value="L-ASPARTATE OXIDASE, CHLOROPLASTIC"/>
    <property type="match status" value="1"/>
</dbReference>
<evidence type="ECO:0000256" key="2">
    <source>
        <dbReference type="ARBA" id="ARBA00021901"/>
    </source>
</evidence>
<sequence length="537" mass="58184">MSHADLNLRADVLVIGGGPAGTWAALTAAKGGAKVVLVDKGYCGTSGATAPSGTGVWYVNPDSKEREKAMQSREVLGGYLADRGWMKRVLDRTFDNVNQIAAWGYPFPKDEIDVSHRGTLQGPEYMKLMRKQIQKAGVRILDHSPALELLADEYGVAGAAGINNQTQEAWRIEAAAVIIATGGCAFLSKALGTNVLTGDGYLLAAEAGANFSGMEFSTAYSLVPAFSPVTKSAFYTWATFYYEDGTVIEGAGSQKGRSVIARTLLTQPVYARLDKVDEMMKTAMRKAQPNFFLSFDRLGIDPFTQKFPVTLRFEGTVRGTGGIHIVDETCATQVPGLYAAGDAATRELICGGFTGGGSHNAAWAMSSGYWSGEAAAKFAIKQGSYASNRNAQGLSRTSGIPKQPIVSSDAPDSQEIVKAVQNEVFPYDRNWFRTGAGLKASLNRLDSIWEKLKQGIGAKDGNVTRIREAAAMTATARWMYTSGLERKETRGMHRREDFPTIDQKQHYRILSGGLDHTWAKPFVDQNPKFPIREGIVL</sequence>
<comment type="cofactor">
    <cofactor evidence="1">
        <name>FAD</name>
        <dbReference type="ChEBI" id="CHEBI:57692"/>
    </cofactor>
</comment>
<dbReference type="Pfam" id="PF02910">
    <property type="entry name" value="Succ_DH_flav_C"/>
    <property type="match status" value="1"/>
</dbReference>
<comment type="caution">
    <text evidence="10">The sequence shown here is derived from an EMBL/GenBank/DDBJ whole genome shotgun (WGS) entry which is preliminary data.</text>
</comment>
<dbReference type="InterPro" id="IPR005288">
    <property type="entry name" value="NadB"/>
</dbReference>
<gene>
    <name evidence="10" type="ORF">ACFFMS_24740</name>
</gene>
<dbReference type="InterPro" id="IPR037099">
    <property type="entry name" value="Fum_R/Succ_DH_flav-like_C_sf"/>
</dbReference>
<evidence type="ECO:0000256" key="6">
    <source>
        <dbReference type="ARBA" id="ARBA00030386"/>
    </source>
</evidence>
<dbReference type="PANTHER" id="PTHR42716">
    <property type="entry name" value="L-ASPARTATE OXIDASE"/>
    <property type="match status" value="1"/>
</dbReference>
<evidence type="ECO:0000256" key="7">
    <source>
        <dbReference type="ARBA" id="ARBA00048305"/>
    </source>
</evidence>
<evidence type="ECO:0000256" key="5">
    <source>
        <dbReference type="ARBA" id="ARBA00023002"/>
    </source>
</evidence>
<evidence type="ECO:0000259" key="8">
    <source>
        <dbReference type="Pfam" id="PF00890"/>
    </source>
</evidence>
<dbReference type="EMBL" id="JBHMAF010000193">
    <property type="protein sequence ID" value="MFB9761459.1"/>
    <property type="molecule type" value="Genomic_DNA"/>
</dbReference>
<dbReference type="PIRSF" id="PIRSF000171">
    <property type="entry name" value="SDHA_APRA_LASPO"/>
    <property type="match status" value="1"/>
</dbReference>
<dbReference type="SUPFAM" id="SSF46977">
    <property type="entry name" value="Succinate dehydrogenase/fumarate reductase flavoprotein C-terminal domain"/>
    <property type="match status" value="1"/>
</dbReference>
<reference evidence="10 11" key="1">
    <citation type="submission" date="2024-09" db="EMBL/GenBank/DDBJ databases">
        <authorList>
            <person name="Sun Q."/>
            <person name="Mori K."/>
        </authorList>
    </citation>
    <scope>NUCLEOTIDE SEQUENCE [LARGE SCALE GENOMIC DNA]</scope>
    <source>
        <strain evidence="10 11">JCM 11201</strain>
    </source>
</reference>
<keyword evidence="4" id="KW-0274">FAD</keyword>
<keyword evidence="3" id="KW-0285">Flavoprotein</keyword>
<dbReference type="SUPFAM" id="SSF51905">
    <property type="entry name" value="FAD/NAD(P)-binding domain"/>
    <property type="match status" value="1"/>
</dbReference>
<dbReference type="PRINTS" id="PR00411">
    <property type="entry name" value="PNDRDTASEI"/>
</dbReference>
<dbReference type="Pfam" id="PF00890">
    <property type="entry name" value="FAD_binding_2"/>
    <property type="match status" value="1"/>
</dbReference>
<evidence type="ECO:0000259" key="9">
    <source>
        <dbReference type="Pfam" id="PF02910"/>
    </source>
</evidence>
<dbReference type="InterPro" id="IPR036188">
    <property type="entry name" value="FAD/NAD-bd_sf"/>
</dbReference>
<dbReference type="Proteomes" id="UP001589609">
    <property type="component" value="Unassembled WGS sequence"/>
</dbReference>
<dbReference type="Gene3D" id="1.20.58.100">
    <property type="entry name" value="Fumarate reductase/succinate dehydrogenase flavoprotein-like, C-terminal domain"/>
    <property type="match status" value="1"/>
</dbReference>
<dbReference type="PRINTS" id="PR00368">
    <property type="entry name" value="FADPNR"/>
</dbReference>
<keyword evidence="11" id="KW-1185">Reference proteome</keyword>
<organism evidence="10 11">
    <name type="scientific">Ectobacillus funiculus</name>
    <dbReference type="NCBI Taxonomy" id="137993"/>
    <lineage>
        <taxon>Bacteria</taxon>
        <taxon>Bacillati</taxon>
        <taxon>Bacillota</taxon>
        <taxon>Bacilli</taxon>
        <taxon>Bacillales</taxon>
        <taxon>Bacillaceae</taxon>
        <taxon>Ectobacillus</taxon>
    </lineage>
</organism>
<evidence type="ECO:0000256" key="1">
    <source>
        <dbReference type="ARBA" id="ARBA00001974"/>
    </source>
</evidence>
<comment type="catalytic activity">
    <reaction evidence="7">
        <text>L-aspartate + O2 = iminosuccinate + H2O2</text>
        <dbReference type="Rhea" id="RHEA:25876"/>
        <dbReference type="ChEBI" id="CHEBI:15379"/>
        <dbReference type="ChEBI" id="CHEBI:16240"/>
        <dbReference type="ChEBI" id="CHEBI:29991"/>
        <dbReference type="ChEBI" id="CHEBI:77875"/>
        <dbReference type="EC" id="1.4.3.16"/>
    </reaction>
    <physiologicalReaction direction="left-to-right" evidence="7">
        <dbReference type="Rhea" id="RHEA:25877"/>
    </physiologicalReaction>
</comment>
<dbReference type="Gene3D" id="3.50.50.60">
    <property type="entry name" value="FAD/NAD(P)-binding domain"/>
    <property type="match status" value="1"/>
</dbReference>
<protein>
    <recommendedName>
        <fullName evidence="2">L-aspartate oxidase</fullName>
    </recommendedName>
    <alternativeName>
        <fullName evidence="6">Quinolinate synthase B</fullName>
    </alternativeName>
</protein>
<name>A0ABV5WLE8_9BACI</name>
<evidence type="ECO:0000313" key="11">
    <source>
        <dbReference type="Proteomes" id="UP001589609"/>
    </source>
</evidence>
<evidence type="ECO:0000313" key="10">
    <source>
        <dbReference type="EMBL" id="MFB9761459.1"/>
    </source>
</evidence>
<feature type="domain" description="Fumarate reductase/succinate dehydrogenase flavoprotein-like C-terminal" evidence="9">
    <location>
        <begin position="431"/>
        <end position="505"/>
    </location>
</feature>
<proteinExistence type="predicted"/>
<dbReference type="InterPro" id="IPR003953">
    <property type="entry name" value="FAD-dep_OxRdtase_2_FAD-bd"/>
</dbReference>
<dbReference type="RefSeq" id="WP_379951623.1">
    <property type="nucleotide sequence ID" value="NZ_JBHMAF010000193.1"/>
</dbReference>
<accession>A0ABV5WLE8</accession>
<dbReference type="InterPro" id="IPR015939">
    <property type="entry name" value="Fum_Rdtase/Succ_DH_flav-like_C"/>
</dbReference>
<keyword evidence="5" id="KW-0560">Oxidoreductase</keyword>